<evidence type="ECO:0000313" key="2">
    <source>
        <dbReference type="Proteomes" id="UP000054217"/>
    </source>
</evidence>
<evidence type="ECO:0000313" key="1">
    <source>
        <dbReference type="EMBL" id="KIO01055.1"/>
    </source>
</evidence>
<dbReference type="Proteomes" id="UP000054217">
    <property type="component" value="Unassembled WGS sequence"/>
</dbReference>
<dbReference type="AlphaFoldDB" id="A0A0C3NJ87"/>
<keyword evidence="2" id="KW-1185">Reference proteome</keyword>
<gene>
    <name evidence="1" type="ORF">M404DRAFT_1003342</name>
</gene>
<protein>
    <submittedName>
        <fullName evidence="1">Uncharacterized protein</fullName>
    </submittedName>
</protein>
<proteinExistence type="predicted"/>
<dbReference type="OrthoDB" id="10613823at2759"/>
<reference evidence="1 2" key="1">
    <citation type="submission" date="2014-04" db="EMBL/GenBank/DDBJ databases">
        <authorList>
            <consortium name="DOE Joint Genome Institute"/>
            <person name="Kuo A."/>
            <person name="Kohler A."/>
            <person name="Costa M.D."/>
            <person name="Nagy L.G."/>
            <person name="Floudas D."/>
            <person name="Copeland A."/>
            <person name="Barry K.W."/>
            <person name="Cichocki N."/>
            <person name="Veneault-Fourrey C."/>
            <person name="LaButti K."/>
            <person name="Lindquist E.A."/>
            <person name="Lipzen A."/>
            <person name="Lundell T."/>
            <person name="Morin E."/>
            <person name="Murat C."/>
            <person name="Sun H."/>
            <person name="Tunlid A."/>
            <person name="Henrissat B."/>
            <person name="Grigoriev I.V."/>
            <person name="Hibbett D.S."/>
            <person name="Martin F."/>
            <person name="Nordberg H.P."/>
            <person name="Cantor M.N."/>
            <person name="Hua S.X."/>
        </authorList>
    </citation>
    <scope>NUCLEOTIDE SEQUENCE [LARGE SCALE GENOMIC DNA]</scope>
    <source>
        <strain evidence="1 2">Marx 270</strain>
    </source>
</reference>
<name>A0A0C3NJ87_PISTI</name>
<dbReference type="EMBL" id="KN831991">
    <property type="protein sequence ID" value="KIO01055.1"/>
    <property type="molecule type" value="Genomic_DNA"/>
</dbReference>
<dbReference type="HOGENOM" id="CLU_2360596_0_0_1"/>
<sequence length="96" mass="11075">MRVTELRGRLPQQEALNIYNQIKFLPLARFAACCLHLLFIARGNETLYRATYRGLEQWSSRLQTLSRCTSLRDLFPCIRGFVISEVRVVGLPGEMT</sequence>
<organism evidence="1 2">
    <name type="scientific">Pisolithus tinctorius Marx 270</name>
    <dbReference type="NCBI Taxonomy" id="870435"/>
    <lineage>
        <taxon>Eukaryota</taxon>
        <taxon>Fungi</taxon>
        <taxon>Dikarya</taxon>
        <taxon>Basidiomycota</taxon>
        <taxon>Agaricomycotina</taxon>
        <taxon>Agaricomycetes</taxon>
        <taxon>Agaricomycetidae</taxon>
        <taxon>Boletales</taxon>
        <taxon>Sclerodermatineae</taxon>
        <taxon>Pisolithaceae</taxon>
        <taxon>Pisolithus</taxon>
    </lineage>
</organism>
<dbReference type="InParanoid" id="A0A0C3NJ87"/>
<reference evidence="2" key="2">
    <citation type="submission" date="2015-01" db="EMBL/GenBank/DDBJ databases">
        <title>Evolutionary Origins and Diversification of the Mycorrhizal Mutualists.</title>
        <authorList>
            <consortium name="DOE Joint Genome Institute"/>
            <consortium name="Mycorrhizal Genomics Consortium"/>
            <person name="Kohler A."/>
            <person name="Kuo A."/>
            <person name="Nagy L.G."/>
            <person name="Floudas D."/>
            <person name="Copeland A."/>
            <person name="Barry K.W."/>
            <person name="Cichocki N."/>
            <person name="Veneault-Fourrey C."/>
            <person name="LaButti K."/>
            <person name="Lindquist E.A."/>
            <person name="Lipzen A."/>
            <person name="Lundell T."/>
            <person name="Morin E."/>
            <person name="Murat C."/>
            <person name="Riley R."/>
            <person name="Ohm R."/>
            <person name="Sun H."/>
            <person name="Tunlid A."/>
            <person name="Henrissat B."/>
            <person name="Grigoriev I.V."/>
            <person name="Hibbett D.S."/>
            <person name="Martin F."/>
        </authorList>
    </citation>
    <scope>NUCLEOTIDE SEQUENCE [LARGE SCALE GENOMIC DNA]</scope>
    <source>
        <strain evidence="2">Marx 270</strain>
    </source>
</reference>
<accession>A0A0C3NJ87</accession>